<dbReference type="InterPro" id="IPR011761">
    <property type="entry name" value="ATP-grasp"/>
</dbReference>
<gene>
    <name evidence="6" type="ORF">DFR70_101734</name>
</gene>
<dbReference type="SMART" id="SM01209">
    <property type="entry name" value="GARS_A"/>
    <property type="match status" value="1"/>
</dbReference>
<dbReference type="GO" id="GO:0005524">
    <property type="term" value="F:ATP binding"/>
    <property type="evidence" value="ECO:0007669"/>
    <property type="project" value="UniProtKB-UniRule"/>
</dbReference>
<comment type="caution">
    <text evidence="6">The sequence shown here is derived from an EMBL/GenBank/DDBJ whole genome shotgun (WGS) entry which is preliminary data.</text>
</comment>
<keyword evidence="7" id="KW-1185">Reference proteome</keyword>
<evidence type="ECO:0000256" key="3">
    <source>
        <dbReference type="ARBA" id="ARBA00022840"/>
    </source>
</evidence>
<evidence type="ECO:0000313" key="7">
    <source>
        <dbReference type="Proteomes" id="UP000247569"/>
    </source>
</evidence>
<evidence type="ECO:0000256" key="4">
    <source>
        <dbReference type="PROSITE-ProRule" id="PRU00409"/>
    </source>
</evidence>
<dbReference type="GO" id="GO:0016874">
    <property type="term" value="F:ligase activity"/>
    <property type="evidence" value="ECO:0007669"/>
    <property type="project" value="UniProtKB-KW"/>
</dbReference>
<dbReference type="RefSeq" id="WP_040741654.1">
    <property type="nucleotide sequence ID" value="NZ_QJKF01000001.1"/>
</dbReference>
<proteinExistence type="predicted"/>
<dbReference type="Gene3D" id="3.40.50.20">
    <property type="match status" value="1"/>
</dbReference>
<dbReference type="Gene3D" id="3.30.1490.20">
    <property type="entry name" value="ATP-grasp fold, A domain"/>
    <property type="match status" value="1"/>
</dbReference>
<dbReference type="PANTHER" id="PTHR43585:SF2">
    <property type="entry name" value="ATP-GRASP ENZYME FSQD"/>
    <property type="match status" value="1"/>
</dbReference>
<dbReference type="InterPro" id="IPR052032">
    <property type="entry name" value="ATP-dep_AA_Ligase"/>
</dbReference>
<evidence type="ECO:0000259" key="5">
    <source>
        <dbReference type="PROSITE" id="PS50975"/>
    </source>
</evidence>
<dbReference type="SUPFAM" id="SSF56059">
    <property type="entry name" value="Glutathione synthetase ATP-binding domain-like"/>
    <property type="match status" value="1"/>
</dbReference>
<dbReference type="GO" id="GO:0046872">
    <property type="term" value="F:metal ion binding"/>
    <property type="evidence" value="ECO:0007669"/>
    <property type="project" value="InterPro"/>
</dbReference>
<evidence type="ECO:0000256" key="1">
    <source>
        <dbReference type="ARBA" id="ARBA00022598"/>
    </source>
</evidence>
<evidence type="ECO:0000313" key="6">
    <source>
        <dbReference type="EMBL" id="PXX71312.1"/>
    </source>
</evidence>
<dbReference type="InterPro" id="IPR013815">
    <property type="entry name" value="ATP_grasp_subdomain_1"/>
</dbReference>
<evidence type="ECO:0000256" key="2">
    <source>
        <dbReference type="ARBA" id="ARBA00022741"/>
    </source>
</evidence>
<keyword evidence="2 4" id="KW-0547">Nucleotide-binding</keyword>
<dbReference type="AlphaFoldDB" id="A0A318KGC7"/>
<reference evidence="6 7" key="1">
    <citation type="submission" date="2018-05" db="EMBL/GenBank/DDBJ databases">
        <title>Genomic Encyclopedia of Type Strains, Phase IV (KMG-IV): sequencing the most valuable type-strain genomes for metagenomic binning, comparative biology and taxonomic classification.</title>
        <authorList>
            <person name="Goeker M."/>
        </authorList>
    </citation>
    <scope>NUCLEOTIDE SEQUENCE [LARGE SCALE GENOMIC DNA]</scope>
    <source>
        <strain evidence="6 7">DSM 44704</strain>
    </source>
</reference>
<dbReference type="EMBL" id="QJKF01000001">
    <property type="protein sequence ID" value="PXX71312.1"/>
    <property type="molecule type" value="Genomic_DNA"/>
</dbReference>
<dbReference type="OrthoDB" id="3428978at2"/>
<dbReference type="Proteomes" id="UP000247569">
    <property type="component" value="Unassembled WGS sequence"/>
</dbReference>
<protein>
    <submittedName>
        <fullName evidence="6">ATP-grasp domain-containing protein</fullName>
    </submittedName>
</protein>
<accession>A0A318KGC7</accession>
<sequence>MHIVIVNRWPRFFDGVRWDNELTRYEEYVDHEANRVSYVVDGPGAEGVLADPAKIAHLVRVADVNDVAALRAAVREITVRVGPVDELIALSEFTLEIAAKVREDLAIPGPTVDEVAVYRDKVRMKQVLEKAGIRVPRFAACVSAEQVRSFADSCSYPLILKPLAAAASIGVRRVDDAAALDAALSSIVLADYEIEEFVTGEIYHVDGFADDAAHVPFQAVSRYINDCLSFTQGAPLGSVLLNPSPRRALIEEFSRQIVSALDLRRLPFHLEVFVTPAGEPVFLEIGGRVGGAEVPHLLYRVFGVNLYEMFLRVLSGEPVPAVPEHVDSSGGWLIMPKSAERAERVVRAASMRELVPAVWRELLPEPGHVLAPGGAYDALHRGRFILLHEDERVVEAGIRKIIENFDFEAESL</sequence>
<keyword evidence="3 4" id="KW-0067">ATP-binding</keyword>
<dbReference type="Pfam" id="PF13535">
    <property type="entry name" value="ATP-grasp_4"/>
    <property type="match status" value="1"/>
</dbReference>
<dbReference type="Gene3D" id="3.30.470.20">
    <property type="entry name" value="ATP-grasp fold, B domain"/>
    <property type="match status" value="1"/>
</dbReference>
<name>A0A318KGC7_9NOCA</name>
<dbReference type="PROSITE" id="PS50975">
    <property type="entry name" value="ATP_GRASP"/>
    <property type="match status" value="1"/>
</dbReference>
<dbReference type="PANTHER" id="PTHR43585">
    <property type="entry name" value="FUMIPYRROLE BIOSYNTHESIS PROTEIN C"/>
    <property type="match status" value="1"/>
</dbReference>
<organism evidence="6 7">
    <name type="scientific">Nocardia tenerifensis</name>
    <dbReference type="NCBI Taxonomy" id="228006"/>
    <lineage>
        <taxon>Bacteria</taxon>
        <taxon>Bacillati</taxon>
        <taxon>Actinomycetota</taxon>
        <taxon>Actinomycetes</taxon>
        <taxon>Mycobacteriales</taxon>
        <taxon>Nocardiaceae</taxon>
        <taxon>Nocardia</taxon>
    </lineage>
</organism>
<keyword evidence="1" id="KW-0436">Ligase</keyword>
<feature type="domain" description="ATP-grasp" evidence="5">
    <location>
        <begin position="125"/>
        <end position="315"/>
    </location>
</feature>